<dbReference type="GO" id="GO:0004190">
    <property type="term" value="F:aspartic-type endopeptidase activity"/>
    <property type="evidence" value="ECO:0007669"/>
    <property type="project" value="UniProtKB-UniRule"/>
</dbReference>
<comment type="pathway">
    <text evidence="9">Protein modification; lipoprotein biosynthesis (signal peptide cleavage).</text>
</comment>
<dbReference type="EC" id="3.4.23.36" evidence="9"/>
<dbReference type="RefSeq" id="WP_151582833.1">
    <property type="nucleotide sequence ID" value="NZ_WBVM01000005.1"/>
</dbReference>
<dbReference type="GO" id="GO:0006508">
    <property type="term" value="P:proteolysis"/>
    <property type="evidence" value="ECO:0007669"/>
    <property type="project" value="UniProtKB-KW"/>
</dbReference>
<evidence type="ECO:0000256" key="8">
    <source>
        <dbReference type="ARBA" id="ARBA00023136"/>
    </source>
</evidence>
<keyword evidence="3 9" id="KW-0645">Protease</keyword>
<dbReference type="GO" id="GO:0005886">
    <property type="term" value="C:plasma membrane"/>
    <property type="evidence" value="ECO:0007669"/>
    <property type="project" value="UniProtKB-SubCell"/>
</dbReference>
<feature type="transmembrane region" description="Helical" evidence="9">
    <location>
        <begin position="113"/>
        <end position="134"/>
    </location>
</feature>
<dbReference type="PANTHER" id="PTHR33695:SF1">
    <property type="entry name" value="LIPOPROTEIN SIGNAL PEPTIDASE"/>
    <property type="match status" value="1"/>
</dbReference>
<comment type="caution">
    <text evidence="11">The sequence shown here is derived from an EMBL/GenBank/DDBJ whole genome shotgun (WGS) entry which is preliminary data.</text>
</comment>
<keyword evidence="4 9" id="KW-0812">Transmembrane</keyword>
<comment type="function">
    <text evidence="9">This protein specifically catalyzes the removal of signal peptides from prolipoproteins.</text>
</comment>
<dbReference type="UniPathway" id="UPA00665"/>
<protein>
    <recommendedName>
        <fullName evidence="9">Lipoprotein signal peptidase</fullName>
        <ecNumber evidence="9">3.4.23.36</ecNumber>
    </recommendedName>
    <alternativeName>
        <fullName evidence="9">Prolipoprotein signal peptidase</fullName>
    </alternativeName>
    <alternativeName>
        <fullName evidence="9">Signal peptidase II</fullName>
        <shortName evidence="9">SPase II</shortName>
    </alternativeName>
</protein>
<dbReference type="PANTHER" id="PTHR33695">
    <property type="entry name" value="LIPOPROTEIN SIGNAL PEPTIDASE"/>
    <property type="match status" value="1"/>
</dbReference>
<keyword evidence="8 9" id="KW-0472">Membrane</keyword>
<evidence type="ECO:0000256" key="5">
    <source>
        <dbReference type="ARBA" id="ARBA00022750"/>
    </source>
</evidence>
<dbReference type="HAMAP" id="MF_00161">
    <property type="entry name" value="LspA"/>
    <property type="match status" value="1"/>
</dbReference>
<feature type="transmembrane region" description="Helical" evidence="9">
    <location>
        <begin position="87"/>
        <end position="106"/>
    </location>
</feature>
<evidence type="ECO:0000256" key="6">
    <source>
        <dbReference type="ARBA" id="ARBA00022801"/>
    </source>
</evidence>
<reference evidence="11 12" key="1">
    <citation type="submission" date="2019-09" db="EMBL/GenBank/DDBJ databases">
        <title>Pimelobacter sp. isolated from Paulinella.</title>
        <authorList>
            <person name="Jeong S.E."/>
        </authorList>
    </citation>
    <scope>NUCLEOTIDE SEQUENCE [LARGE SCALE GENOMIC DNA]</scope>
    <source>
        <strain evidence="11 12">Pch-N</strain>
    </source>
</reference>
<keyword evidence="6 9" id="KW-0378">Hydrolase</keyword>
<evidence type="ECO:0000256" key="2">
    <source>
        <dbReference type="ARBA" id="ARBA00022475"/>
    </source>
</evidence>
<dbReference type="EMBL" id="WBVM01000005">
    <property type="protein sequence ID" value="KAB2807583.1"/>
    <property type="molecule type" value="Genomic_DNA"/>
</dbReference>
<dbReference type="AlphaFoldDB" id="A0A7J5DRV0"/>
<evidence type="ECO:0000256" key="9">
    <source>
        <dbReference type="HAMAP-Rule" id="MF_00161"/>
    </source>
</evidence>
<proteinExistence type="inferred from homology"/>
<dbReference type="Proteomes" id="UP000449906">
    <property type="component" value="Unassembled WGS sequence"/>
</dbReference>
<feature type="transmembrane region" description="Helical" evidence="9">
    <location>
        <begin position="154"/>
        <end position="175"/>
    </location>
</feature>
<evidence type="ECO:0000256" key="4">
    <source>
        <dbReference type="ARBA" id="ARBA00022692"/>
    </source>
</evidence>
<keyword evidence="5 9" id="KW-0064">Aspartyl protease</keyword>
<keyword evidence="7 9" id="KW-1133">Transmembrane helix</keyword>
<comment type="subcellular location">
    <subcellularLocation>
        <location evidence="9">Cell membrane</location>
        <topology evidence="9">Multi-pass membrane protein</topology>
    </subcellularLocation>
</comment>
<comment type="catalytic activity">
    <reaction evidence="9">
        <text>Release of signal peptides from bacterial membrane prolipoproteins. Hydrolyzes -Xaa-Yaa-Zaa-|-(S,diacylglyceryl)Cys-, in which Xaa is hydrophobic (preferably Leu), and Yaa (Ala or Ser) and Zaa (Gly or Ala) have small, neutral side chains.</text>
        <dbReference type="EC" id="3.4.23.36"/>
    </reaction>
</comment>
<gene>
    <name evidence="9 11" type="primary">lspA</name>
    <name evidence="11" type="ORF">F9L07_26510</name>
</gene>
<evidence type="ECO:0000256" key="1">
    <source>
        <dbReference type="ARBA" id="ARBA00006139"/>
    </source>
</evidence>
<name>A0A7J5DRV0_NOCSI</name>
<accession>A0A7J5DRV0</accession>
<feature type="active site" evidence="9">
    <location>
        <position position="160"/>
    </location>
</feature>
<evidence type="ECO:0000256" key="10">
    <source>
        <dbReference type="RuleBase" id="RU004181"/>
    </source>
</evidence>
<keyword evidence="2 9" id="KW-1003">Cell membrane</keyword>
<evidence type="ECO:0000256" key="7">
    <source>
        <dbReference type="ARBA" id="ARBA00022989"/>
    </source>
</evidence>
<evidence type="ECO:0000256" key="3">
    <source>
        <dbReference type="ARBA" id="ARBA00022670"/>
    </source>
</evidence>
<organism evidence="11 12">
    <name type="scientific">Nocardioides simplex</name>
    <name type="common">Arthrobacter simplex</name>
    <dbReference type="NCBI Taxonomy" id="2045"/>
    <lineage>
        <taxon>Bacteria</taxon>
        <taxon>Bacillati</taxon>
        <taxon>Actinomycetota</taxon>
        <taxon>Actinomycetes</taxon>
        <taxon>Propionibacteriales</taxon>
        <taxon>Nocardioidaceae</taxon>
        <taxon>Pimelobacter</taxon>
    </lineage>
</organism>
<dbReference type="NCBIfam" id="TIGR00077">
    <property type="entry name" value="lspA"/>
    <property type="match status" value="1"/>
</dbReference>
<feature type="active site" evidence="9">
    <location>
        <position position="146"/>
    </location>
</feature>
<sequence>MQAARGTPVDDRDDGPGTAGSRPLLAAPRAWALFLSVAVLVVVVDQVAKVLAVRHLTGEPDVEVVGEILQLHLTYNPGAAFSLGTRFTVVLSCLAITATLVVLWVSRRVVSPLWAVALGLLLAGIDGNLIDRLFRAPSPFRGHVVDFLMLPNWPIFNVADMSINVGVALILLQVFRGVGLDGRRVEKPQKAAKPEEEQQS</sequence>
<evidence type="ECO:0000313" key="11">
    <source>
        <dbReference type="EMBL" id="KAB2807583.1"/>
    </source>
</evidence>
<comment type="similarity">
    <text evidence="1 9 10">Belongs to the peptidase A8 family.</text>
</comment>
<evidence type="ECO:0000313" key="12">
    <source>
        <dbReference type="Proteomes" id="UP000449906"/>
    </source>
</evidence>
<dbReference type="Pfam" id="PF01252">
    <property type="entry name" value="Peptidase_A8"/>
    <property type="match status" value="1"/>
</dbReference>
<dbReference type="PRINTS" id="PR00781">
    <property type="entry name" value="LIPOSIGPTASE"/>
</dbReference>
<dbReference type="InterPro" id="IPR001872">
    <property type="entry name" value="Peptidase_A8"/>
</dbReference>
<feature type="transmembrane region" description="Helical" evidence="9">
    <location>
        <begin position="30"/>
        <end position="48"/>
    </location>
</feature>